<dbReference type="RefSeq" id="WP_006772440.1">
    <property type="nucleotide sequence ID" value="NZ_CABJBJ010000006.1"/>
</dbReference>
<dbReference type="Pfam" id="PF19567">
    <property type="entry name" value="CpsB_CapC"/>
    <property type="match status" value="1"/>
</dbReference>
<dbReference type="GO" id="GO:0030145">
    <property type="term" value="F:manganese ion binding"/>
    <property type="evidence" value="ECO:0007669"/>
    <property type="project" value="InterPro"/>
</dbReference>
<evidence type="ECO:0000313" key="7">
    <source>
        <dbReference type="Proteomes" id="UP001055091"/>
    </source>
</evidence>
<dbReference type="Gene3D" id="3.20.20.140">
    <property type="entry name" value="Metal-dependent hydrolases"/>
    <property type="match status" value="1"/>
</dbReference>
<keyword evidence="3" id="KW-0378">Hydrolase</keyword>
<accession>A0A413LV21</accession>
<dbReference type="GO" id="GO:0004725">
    <property type="term" value="F:protein tyrosine phosphatase activity"/>
    <property type="evidence" value="ECO:0007669"/>
    <property type="project" value="UniProtKB-EC"/>
</dbReference>
<dbReference type="Proteomes" id="UP001055091">
    <property type="component" value="Unassembled WGS sequence"/>
</dbReference>
<name>A0A413LV21_9FIRM</name>
<gene>
    <name evidence="6" type="ORF">CE91St55_08630</name>
</gene>
<dbReference type="PANTHER" id="PTHR39181">
    <property type="entry name" value="TYROSINE-PROTEIN PHOSPHATASE YWQE"/>
    <property type="match status" value="1"/>
</dbReference>
<keyword evidence="4" id="KW-0904">Protein phosphatase</keyword>
<evidence type="ECO:0000256" key="2">
    <source>
        <dbReference type="ARBA" id="ARBA00013064"/>
    </source>
</evidence>
<dbReference type="PANTHER" id="PTHR39181:SF1">
    <property type="entry name" value="TYROSINE-PROTEIN PHOSPHATASE YWQE"/>
    <property type="match status" value="1"/>
</dbReference>
<dbReference type="SUPFAM" id="SSF89550">
    <property type="entry name" value="PHP domain-like"/>
    <property type="match status" value="1"/>
</dbReference>
<dbReference type="PIRSF" id="PIRSF016557">
    <property type="entry name" value="Caps_synth_CpsB"/>
    <property type="match status" value="1"/>
</dbReference>
<proteinExistence type="inferred from homology"/>
<evidence type="ECO:0000313" key="6">
    <source>
        <dbReference type="EMBL" id="GKG98881.1"/>
    </source>
</evidence>
<reference evidence="6" key="1">
    <citation type="submission" date="2022-01" db="EMBL/GenBank/DDBJ databases">
        <title>Novel bile acid biosynthetic pathways are enriched in the microbiome of centenarians.</title>
        <authorList>
            <person name="Sato Y."/>
            <person name="Atarashi K."/>
            <person name="Plichta R.D."/>
            <person name="Arai Y."/>
            <person name="Sasajima S."/>
            <person name="Kearney M.S."/>
            <person name="Suda W."/>
            <person name="Takeshita K."/>
            <person name="Sasaki T."/>
            <person name="Okamoto S."/>
            <person name="Skelly N.A."/>
            <person name="Okamura Y."/>
            <person name="Vlamakis H."/>
            <person name="Li Y."/>
            <person name="Tanoue T."/>
            <person name="Takei H."/>
            <person name="Nittono H."/>
            <person name="Narushima S."/>
            <person name="Irie J."/>
            <person name="Itoh H."/>
            <person name="Moriya K."/>
            <person name="Sugiura Y."/>
            <person name="Suematsu M."/>
            <person name="Moritoki N."/>
            <person name="Shibata S."/>
            <person name="Littman R.D."/>
            <person name="Fischbach A.M."/>
            <person name="Uwamino Y."/>
            <person name="Inoue T."/>
            <person name="Honda A."/>
            <person name="Hattori M."/>
            <person name="Murai T."/>
            <person name="Xavier J.R."/>
            <person name="Hirose N."/>
            <person name="Honda K."/>
        </authorList>
    </citation>
    <scope>NUCLEOTIDE SEQUENCE</scope>
    <source>
        <strain evidence="6">CE91-St55</strain>
    </source>
</reference>
<comment type="catalytic activity">
    <reaction evidence="5">
        <text>O-phospho-L-tyrosyl-[protein] + H2O = L-tyrosyl-[protein] + phosphate</text>
        <dbReference type="Rhea" id="RHEA:10684"/>
        <dbReference type="Rhea" id="RHEA-COMP:10136"/>
        <dbReference type="Rhea" id="RHEA-COMP:20101"/>
        <dbReference type="ChEBI" id="CHEBI:15377"/>
        <dbReference type="ChEBI" id="CHEBI:43474"/>
        <dbReference type="ChEBI" id="CHEBI:46858"/>
        <dbReference type="ChEBI" id="CHEBI:61978"/>
        <dbReference type="EC" id="3.1.3.48"/>
    </reaction>
</comment>
<evidence type="ECO:0000256" key="1">
    <source>
        <dbReference type="ARBA" id="ARBA00005750"/>
    </source>
</evidence>
<evidence type="ECO:0000256" key="5">
    <source>
        <dbReference type="ARBA" id="ARBA00051722"/>
    </source>
</evidence>
<dbReference type="InterPro" id="IPR016667">
    <property type="entry name" value="Caps_polysacc_synth_CpsB/CapC"/>
</dbReference>
<dbReference type="InterPro" id="IPR016195">
    <property type="entry name" value="Pol/histidinol_Pase-like"/>
</dbReference>
<protein>
    <recommendedName>
        <fullName evidence="2">protein-tyrosine-phosphatase</fullName>
        <ecNumber evidence="2">3.1.3.48</ecNumber>
    </recommendedName>
</protein>
<dbReference type="EC" id="3.1.3.48" evidence="2"/>
<dbReference type="AlphaFoldDB" id="A0A413LV21"/>
<organism evidence="6 7">
    <name type="scientific">Hungatella hathewayi</name>
    <dbReference type="NCBI Taxonomy" id="154046"/>
    <lineage>
        <taxon>Bacteria</taxon>
        <taxon>Bacillati</taxon>
        <taxon>Bacillota</taxon>
        <taxon>Clostridia</taxon>
        <taxon>Lachnospirales</taxon>
        <taxon>Lachnospiraceae</taxon>
        <taxon>Hungatella</taxon>
    </lineage>
</organism>
<comment type="caution">
    <text evidence="6">The sequence shown here is derived from an EMBL/GenBank/DDBJ whole genome shotgun (WGS) entry which is preliminary data.</text>
</comment>
<sequence length="243" mass="28070">MPFNLFDLHCHLLYGVDDGAISLEESLRAVRIACEEGIRHIVFTPHYTPGKLSGEKEVILRRMKEIREAAENAGIEGIKYYCGNEVLYVSGVEELLKQGEILTIADTKYVLLEFYQGVRYQDMFQGLSHVVRTGFIPVLAHVERYNCLYPKLDRIEELRDLGIVIQMNTECLMPQIPSVRLLWYRNLMKAGYVQLISTDAHGADNKPPRIKRAVEWMERHCDCSLVERVLYENPARVLEDRIL</sequence>
<comment type="similarity">
    <text evidence="1">Belongs to the metallo-dependent hydrolases superfamily. CpsB/CapC family.</text>
</comment>
<evidence type="ECO:0000256" key="3">
    <source>
        <dbReference type="ARBA" id="ARBA00022801"/>
    </source>
</evidence>
<evidence type="ECO:0000256" key="4">
    <source>
        <dbReference type="ARBA" id="ARBA00022912"/>
    </source>
</evidence>
<dbReference type="EMBL" id="BQNJ01000001">
    <property type="protein sequence ID" value="GKG98881.1"/>
    <property type="molecule type" value="Genomic_DNA"/>
</dbReference>